<dbReference type="PANTHER" id="PTHR31973:SF188">
    <property type="entry name" value="POLYPROTEIN, PUTATIVE-RELATED"/>
    <property type="match status" value="1"/>
</dbReference>
<keyword evidence="3" id="KW-1185">Reference proteome</keyword>
<dbReference type="Proteomes" id="UP000026915">
    <property type="component" value="Chromosome 2"/>
</dbReference>
<evidence type="ECO:0000256" key="1">
    <source>
        <dbReference type="SAM" id="MobiDB-lite"/>
    </source>
</evidence>
<feature type="compositionally biased region" description="Polar residues" evidence="1">
    <location>
        <begin position="392"/>
        <end position="412"/>
    </location>
</feature>
<feature type="region of interest" description="Disordered" evidence="1">
    <location>
        <begin position="388"/>
        <end position="418"/>
    </location>
</feature>
<dbReference type="AlphaFoldDB" id="A0A061E391"/>
<dbReference type="HOGENOM" id="CLU_511342_0_0_1"/>
<gene>
    <name evidence="2" type="ORF">TCM_007708</name>
</gene>
<name>A0A061E391_THECC</name>
<accession>A0A061E391</accession>
<dbReference type="Gramene" id="EOX99092">
    <property type="protein sequence ID" value="EOX99092"/>
    <property type="gene ID" value="TCM_007708"/>
</dbReference>
<protein>
    <submittedName>
        <fullName evidence="2">Gag-pol polyprotein, putative</fullName>
    </submittedName>
</protein>
<evidence type="ECO:0000313" key="3">
    <source>
        <dbReference type="Proteomes" id="UP000026915"/>
    </source>
</evidence>
<dbReference type="InParanoid" id="A0A061E391"/>
<evidence type="ECO:0000313" key="2">
    <source>
        <dbReference type="EMBL" id="EOX99092.1"/>
    </source>
</evidence>
<dbReference type="EMBL" id="CM001880">
    <property type="protein sequence ID" value="EOX99092.1"/>
    <property type="molecule type" value="Genomic_DNA"/>
</dbReference>
<organism evidence="2 3">
    <name type="scientific">Theobroma cacao</name>
    <name type="common">Cacao</name>
    <name type="synonym">Cocoa</name>
    <dbReference type="NCBI Taxonomy" id="3641"/>
    <lineage>
        <taxon>Eukaryota</taxon>
        <taxon>Viridiplantae</taxon>
        <taxon>Streptophyta</taxon>
        <taxon>Embryophyta</taxon>
        <taxon>Tracheophyta</taxon>
        <taxon>Spermatophyta</taxon>
        <taxon>Magnoliopsida</taxon>
        <taxon>eudicotyledons</taxon>
        <taxon>Gunneridae</taxon>
        <taxon>Pentapetalae</taxon>
        <taxon>rosids</taxon>
        <taxon>malvids</taxon>
        <taxon>Malvales</taxon>
        <taxon>Malvaceae</taxon>
        <taxon>Byttnerioideae</taxon>
        <taxon>Theobroma</taxon>
    </lineage>
</organism>
<reference evidence="2 3" key="1">
    <citation type="journal article" date="2013" name="Genome Biol.">
        <title>The genome sequence of the most widely cultivated cacao type and its use to identify candidate genes regulating pod color.</title>
        <authorList>
            <person name="Motamayor J.C."/>
            <person name="Mockaitis K."/>
            <person name="Schmutz J."/>
            <person name="Haiminen N."/>
            <person name="Iii D.L."/>
            <person name="Cornejo O."/>
            <person name="Findley S.D."/>
            <person name="Zheng P."/>
            <person name="Utro F."/>
            <person name="Royaert S."/>
            <person name="Saski C."/>
            <person name="Jenkins J."/>
            <person name="Podicheti R."/>
            <person name="Zhao M."/>
            <person name="Scheffler B.E."/>
            <person name="Stack J.C."/>
            <person name="Feltus F.A."/>
            <person name="Mustiga G.M."/>
            <person name="Amores F."/>
            <person name="Phillips W."/>
            <person name="Marelli J.P."/>
            <person name="May G.D."/>
            <person name="Shapiro H."/>
            <person name="Ma J."/>
            <person name="Bustamante C.D."/>
            <person name="Schnell R.J."/>
            <person name="Main D."/>
            <person name="Gilbert D."/>
            <person name="Parida L."/>
            <person name="Kuhn D.N."/>
        </authorList>
    </citation>
    <scope>NUCLEOTIDE SEQUENCE [LARGE SCALE GENOMIC DNA]</scope>
    <source>
        <strain evidence="3">cv. Matina 1-6</strain>
    </source>
</reference>
<dbReference type="PANTHER" id="PTHR31973">
    <property type="entry name" value="POLYPROTEIN, PUTATIVE-RELATED"/>
    <property type="match status" value="1"/>
</dbReference>
<sequence>MPEALNEDMEFLSSAIELGDEKGLNENYFDITWLSDEGEVAGGSSKTVGGPFKAVEGPSKVVRGQFKAADGLSEVTRAQSEVVGNDGGLAVGPSRAKHHSDYIDSNDTRSYISTSFRFEADVAQRKNDKVRVIAKCDRIGYEWEIVASKHRNDNSFKVKTYLGTHNCLLIIKNKKVIARVLARKLKDDIIKMSFLRARQIRVLVRKQLGVAIGLTKAKRVKLRMIKEVRDNYVEEFRRLKQYADELLETNEGSTIKIEVDRSVPNEGLVKEQLLVAVGQDGNNQMFPFAWAVVNGVKNKDHWKCFLELLCADMGIEDGMGWTIISDMQKLEFKKQIELLCSMNKAAYNHLLKNWDAVHWCQAFFSNFSNCNVIDNNIASEVATGAPSEAANGASQLPSSASEGVARSTTSTAIKKRKKMRVTKRNQSVAATTKGFISEYVVVLRRKLKHASPKGKGTAAYRLQTQFTSAPTAPPQQISIINARRPNQLVVATGHGDSRSFISSRLLLEIAHQEQPSRSNLVADLPTQESIKNA</sequence>
<dbReference type="eggNOG" id="ENOG502QU1T">
    <property type="taxonomic scope" value="Eukaryota"/>
</dbReference>
<proteinExistence type="predicted"/>